<dbReference type="Proteomes" id="UP000481861">
    <property type="component" value="Unassembled WGS sequence"/>
</dbReference>
<dbReference type="EMBL" id="JAADJZ010000009">
    <property type="protein sequence ID" value="KAF2872480.1"/>
    <property type="molecule type" value="Genomic_DNA"/>
</dbReference>
<evidence type="ECO:0000313" key="3">
    <source>
        <dbReference type="EMBL" id="KAF2872480.1"/>
    </source>
</evidence>
<comment type="caution">
    <text evidence="3">The sequence shown here is derived from an EMBL/GenBank/DDBJ whole genome shotgun (WGS) entry which is preliminary data.</text>
</comment>
<proteinExistence type="predicted"/>
<keyword evidence="4" id="KW-1185">Reference proteome</keyword>
<feature type="compositionally biased region" description="Basic and acidic residues" evidence="1">
    <location>
        <begin position="112"/>
        <end position="126"/>
    </location>
</feature>
<dbReference type="AlphaFoldDB" id="A0A7C8M758"/>
<feature type="transmembrane region" description="Helical" evidence="2">
    <location>
        <begin position="150"/>
        <end position="168"/>
    </location>
</feature>
<evidence type="ECO:0000256" key="1">
    <source>
        <dbReference type="SAM" id="MobiDB-lite"/>
    </source>
</evidence>
<name>A0A7C8M758_9PLEO</name>
<organism evidence="3 4">
    <name type="scientific">Massariosphaeria phaeospora</name>
    <dbReference type="NCBI Taxonomy" id="100035"/>
    <lineage>
        <taxon>Eukaryota</taxon>
        <taxon>Fungi</taxon>
        <taxon>Dikarya</taxon>
        <taxon>Ascomycota</taxon>
        <taxon>Pezizomycotina</taxon>
        <taxon>Dothideomycetes</taxon>
        <taxon>Pleosporomycetidae</taxon>
        <taxon>Pleosporales</taxon>
        <taxon>Pleosporales incertae sedis</taxon>
        <taxon>Massariosphaeria</taxon>
    </lineage>
</organism>
<feature type="transmembrane region" description="Helical" evidence="2">
    <location>
        <begin position="73"/>
        <end position="94"/>
    </location>
</feature>
<evidence type="ECO:0000256" key="2">
    <source>
        <dbReference type="SAM" id="Phobius"/>
    </source>
</evidence>
<evidence type="ECO:0000313" key="4">
    <source>
        <dbReference type="Proteomes" id="UP000481861"/>
    </source>
</evidence>
<accession>A0A7C8M758</accession>
<sequence>MASTRLRRTFHYPTDSEDDDAVEEGMDEQDQEELISKLSTHDTSSTRLYMRILLVLPLAPILLYLPRLVNPSTFLPSLVAISTFLATAYTLYFLPLPPVRVTVTNTAALKSDPSRKGKSISRDSHGLRAAAQTPDRPAVPYVSNETADLLARYIVTVNGVVCMLLAVAELWRGKEWKEGIMIGGGYVPGTVLAVVLWARRELRVVDLGELEKLRYRGKSS</sequence>
<feature type="transmembrane region" description="Helical" evidence="2">
    <location>
        <begin position="48"/>
        <end position="66"/>
    </location>
</feature>
<reference evidence="3 4" key="1">
    <citation type="submission" date="2020-01" db="EMBL/GenBank/DDBJ databases">
        <authorList>
            <consortium name="DOE Joint Genome Institute"/>
            <person name="Haridas S."/>
            <person name="Albert R."/>
            <person name="Binder M."/>
            <person name="Bloem J."/>
            <person name="Labutti K."/>
            <person name="Salamov A."/>
            <person name="Andreopoulos B."/>
            <person name="Baker S.E."/>
            <person name="Barry K."/>
            <person name="Bills G."/>
            <person name="Bluhm B.H."/>
            <person name="Cannon C."/>
            <person name="Castanera R."/>
            <person name="Culley D.E."/>
            <person name="Daum C."/>
            <person name="Ezra D."/>
            <person name="Gonzalez J.B."/>
            <person name="Henrissat B."/>
            <person name="Kuo A."/>
            <person name="Liang C."/>
            <person name="Lipzen A."/>
            <person name="Lutzoni F."/>
            <person name="Magnuson J."/>
            <person name="Mondo S."/>
            <person name="Nolan M."/>
            <person name="Ohm R."/>
            <person name="Pangilinan J."/>
            <person name="Park H.-J.H."/>
            <person name="Ramirez L."/>
            <person name="Alfaro M."/>
            <person name="Sun H."/>
            <person name="Tritt A."/>
            <person name="Yoshinaga Y."/>
            <person name="Zwiers L.-H.L."/>
            <person name="Turgeon B.G."/>
            <person name="Goodwin S.B."/>
            <person name="Spatafora J.W."/>
            <person name="Crous P.W."/>
            <person name="Grigoriev I.V."/>
        </authorList>
    </citation>
    <scope>NUCLEOTIDE SEQUENCE [LARGE SCALE GENOMIC DNA]</scope>
    <source>
        <strain evidence="3 4">CBS 611.86</strain>
    </source>
</reference>
<dbReference type="OrthoDB" id="3358048at2759"/>
<keyword evidence="2" id="KW-1133">Transmembrane helix</keyword>
<keyword evidence="2" id="KW-0472">Membrane</keyword>
<gene>
    <name evidence="3" type="ORF">BDV95DRAFT_492341</name>
</gene>
<feature type="region of interest" description="Disordered" evidence="1">
    <location>
        <begin position="110"/>
        <end position="132"/>
    </location>
</feature>
<protein>
    <submittedName>
        <fullName evidence="3">Uncharacterized protein</fullName>
    </submittedName>
</protein>
<keyword evidence="2" id="KW-0812">Transmembrane</keyword>
<feature type="transmembrane region" description="Helical" evidence="2">
    <location>
        <begin position="180"/>
        <end position="198"/>
    </location>
</feature>